<evidence type="ECO:0000313" key="2">
    <source>
        <dbReference type="Proteomes" id="UP001244011"/>
    </source>
</evidence>
<evidence type="ECO:0000313" key="1">
    <source>
        <dbReference type="EMBL" id="KAK1769233.1"/>
    </source>
</evidence>
<dbReference type="RefSeq" id="XP_060285446.1">
    <property type="nucleotide sequence ID" value="XM_060423812.1"/>
</dbReference>
<name>A0AAJ0C589_9PEZI</name>
<dbReference type="EMBL" id="MU839003">
    <property type="protein sequence ID" value="KAK1769233.1"/>
    <property type="molecule type" value="Genomic_DNA"/>
</dbReference>
<dbReference type="AlphaFoldDB" id="A0AAJ0C589"/>
<dbReference type="GeneID" id="85306999"/>
<comment type="caution">
    <text evidence="1">The sequence shown here is derived from an EMBL/GenBank/DDBJ whole genome shotgun (WGS) entry which is preliminary data.</text>
</comment>
<sequence>MQAYRAWDSPSGSCPPRFQEEYERPHVIEMSLSDWGKVSRELHLDEESDEKYPRLSYNSATSKLTIQCIPLPTHDSICGVVTVTLATYMLSLPPSLSEAMELVVGEDQVGGGRWRDSGKRPDLGISVTNSKGALVLRWVLEAGFSESYDHLLDDARLWLEGRPDEISMVVLVNFVETRRIAAQCHPTKIRKNLGFLWMRPRLMQQMSFSKESTVLLPTRVYSGWDVRLMSPWNSGSEGGGWEGDAPR</sequence>
<keyword evidence="2" id="KW-1185">Reference proteome</keyword>
<proteinExistence type="predicted"/>
<organism evidence="1 2">
    <name type="scientific">Phialemonium atrogriseum</name>
    <dbReference type="NCBI Taxonomy" id="1093897"/>
    <lineage>
        <taxon>Eukaryota</taxon>
        <taxon>Fungi</taxon>
        <taxon>Dikarya</taxon>
        <taxon>Ascomycota</taxon>
        <taxon>Pezizomycotina</taxon>
        <taxon>Sordariomycetes</taxon>
        <taxon>Sordariomycetidae</taxon>
        <taxon>Cephalothecales</taxon>
        <taxon>Cephalothecaceae</taxon>
        <taxon>Phialemonium</taxon>
    </lineage>
</organism>
<reference evidence="1" key="1">
    <citation type="submission" date="2023-06" db="EMBL/GenBank/DDBJ databases">
        <title>Genome-scale phylogeny and comparative genomics of the fungal order Sordariales.</title>
        <authorList>
            <consortium name="Lawrence Berkeley National Laboratory"/>
            <person name="Hensen N."/>
            <person name="Bonometti L."/>
            <person name="Westerberg I."/>
            <person name="Brannstrom I.O."/>
            <person name="Guillou S."/>
            <person name="Cros-Aarteil S."/>
            <person name="Calhoun S."/>
            <person name="Haridas S."/>
            <person name="Kuo A."/>
            <person name="Mondo S."/>
            <person name="Pangilinan J."/>
            <person name="Riley R."/>
            <person name="Labutti K."/>
            <person name="Andreopoulos B."/>
            <person name="Lipzen A."/>
            <person name="Chen C."/>
            <person name="Yanf M."/>
            <person name="Daum C."/>
            <person name="Ng V."/>
            <person name="Clum A."/>
            <person name="Steindorff A."/>
            <person name="Ohm R."/>
            <person name="Martin F."/>
            <person name="Silar P."/>
            <person name="Natvig D."/>
            <person name="Lalanne C."/>
            <person name="Gautier V."/>
            <person name="Ament-Velasquez S.L."/>
            <person name="Kruys A."/>
            <person name="Hutchinson M.I."/>
            <person name="Powell A.J."/>
            <person name="Barry K."/>
            <person name="Miller A.N."/>
            <person name="Grigoriev I.V."/>
            <person name="Debuchy R."/>
            <person name="Gladieux P."/>
            <person name="Thoren M.H."/>
            <person name="Johannesson H."/>
        </authorList>
    </citation>
    <scope>NUCLEOTIDE SEQUENCE</scope>
    <source>
        <strain evidence="1">8032-3</strain>
    </source>
</reference>
<gene>
    <name evidence="1" type="ORF">QBC33DRAFT_347787</name>
</gene>
<accession>A0AAJ0C589</accession>
<dbReference type="Proteomes" id="UP001244011">
    <property type="component" value="Unassembled WGS sequence"/>
</dbReference>
<protein>
    <submittedName>
        <fullName evidence="1">Uncharacterized protein</fullName>
    </submittedName>
</protein>